<accession>A0A0E9US59</accession>
<organism evidence="1">
    <name type="scientific">Anguilla anguilla</name>
    <name type="common">European freshwater eel</name>
    <name type="synonym">Muraena anguilla</name>
    <dbReference type="NCBI Taxonomy" id="7936"/>
    <lineage>
        <taxon>Eukaryota</taxon>
        <taxon>Metazoa</taxon>
        <taxon>Chordata</taxon>
        <taxon>Craniata</taxon>
        <taxon>Vertebrata</taxon>
        <taxon>Euteleostomi</taxon>
        <taxon>Actinopterygii</taxon>
        <taxon>Neopterygii</taxon>
        <taxon>Teleostei</taxon>
        <taxon>Anguilliformes</taxon>
        <taxon>Anguillidae</taxon>
        <taxon>Anguilla</taxon>
    </lineage>
</organism>
<evidence type="ECO:0000313" key="1">
    <source>
        <dbReference type="EMBL" id="JAH68662.1"/>
    </source>
</evidence>
<reference evidence="1" key="2">
    <citation type="journal article" date="2015" name="Fish Shellfish Immunol.">
        <title>Early steps in the European eel (Anguilla anguilla)-Vibrio vulnificus interaction in the gills: Role of the RtxA13 toxin.</title>
        <authorList>
            <person name="Callol A."/>
            <person name="Pajuelo D."/>
            <person name="Ebbesson L."/>
            <person name="Teles M."/>
            <person name="MacKenzie S."/>
            <person name="Amaro C."/>
        </authorList>
    </citation>
    <scope>NUCLEOTIDE SEQUENCE</scope>
</reference>
<sequence length="42" mass="4934">MTTENSKITNFRSFIYKIISNETDEISHFVLTLINRFPVISI</sequence>
<reference evidence="1" key="1">
    <citation type="submission" date="2014-11" db="EMBL/GenBank/DDBJ databases">
        <authorList>
            <person name="Amaro Gonzalez C."/>
        </authorList>
    </citation>
    <scope>NUCLEOTIDE SEQUENCE</scope>
</reference>
<dbReference type="EMBL" id="GBXM01039915">
    <property type="protein sequence ID" value="JAH68662.1"/>
    <property type="molecule type" value="Transcribed_RNA"/>
</dbReference>
<proteinExistence type="predicted"/>
<dbReference type="AlphaFoldDB" id="A0A0E9US59"/>
<name>A0A0E9US59_ANGAN</name>
<protein>
    <submittedName>
        <fullName evidence="1">Uncharacterized protein</fullName>
    </submittedName>
</protein>